<dbReference type="AlphaFoldDB" id="A0A8T0RT25"/>
<gene>
    <name evidence="2" type="ORF">PVAP13_5NG141481</name>
</gene>
<feature type="compositionally biased region" description="Low complexity" evidence="1">
    <location>
        <begin position="1"/>
        <end position="13"/>
    </location>
</feature>
<name>A0A8T0RT25_PANVG</name>
<dbReference type="Proteomes" id="UP000823388">
    <property type="component" value="Chromosome 5N"/>
</dbReference>
<evidence type="ECO:0000256" key="1">
    <source>
        <dbReference type="SAM" id="MobiDB-lite"/>
    </source>
</evidence>
<comment type="caution">
    <text evidence="2">The sequence shown here is derived from an EMBL/GenBank/DDBJ whole genome shotgun (WGS) entry which is preliminary data.</text>
</comment>
<keyword evidence="3" id="KW-1185">Reference proteome</keyword>
<evidence type="ECO:0000313" key="3">
    <source>
        <dbReference type="Proteomes" id="UP000823388"/>
    </source>
</evidence>
<accession>A0A8T0RT25</accession>
<dbReference type="EMBL" id="CM029046">
    <property type="protein sequence ID" value="KAG2587886.1"/>
    <property type="molecule type" value="Genomic_DNA"/>
</dbReference>
<organism evidence="2 3">
    <name type="scientific">Panicum virgatum</name>
    <name type="common">Blackwell switchgrass</name>
    <dbReference type="NCBI Taxonomy" id="38727"/>
    <lineage>
        <taxon>Eukaryota</taxon>
        <taxon>Viridiplantae</taxon>
        <taxon>Streptophyta</taxon>
        <taxon>Embryophyta</taxon>
        <taxon>Tracheophyta</taxon>
        <taxon>Spermatophyta</taxon>
        <taxon>Magnoliopsida</taxon>
        <taxon>Liliopsida</taxon>
        <taxon>Poales</taxon>
        <taxon>Poaceae</taxon>
        <taxon>PACMAD clade</taxon>
        <taxon>Panicoideae</taxon>
        <taxon>Panicodae</taxon>
        <taxon>Paniceae</taxon>
        <taxon>Panicinae</taxon>
        <taxon>Panicum</taxon>
        <taxon>Panicum sect. Hiantes</taxon>
    </lineage>
</organism>
<reference evidence="2" key="1">
    <citation type="submission" date="2020-05" db="EMBL/GenBank/DDBJ databases">
        <title>WGS assembly of Panicum virgatum.</title>
        <authorList>
            <person name="Lovell J.T."/>
            <person name="Jenkins J."/>
            <person name="Shu S."/>
            <person name="Juenger T.E."/>
            <person name="Schmutz J."/>
        </authorList>
    </citation>
    <scope>NUCLEOTIDE SEQUENCE</scope>
    <source>
        <strain evidence="2">AP13</strain>
    </source>
</reference>
<feature type="region of interest" description="Disordered" evidence="1">
    <location>
        <begin position="1"/>
        <end position="34"/>
    </location>
</feature>
<proteinExistence type="predicted"/>
<sequence length="197" mass="20492">MASPARAAPGTTAAPPPQYGRCRPPRRCGRVSTSSPVGLAGALARAPPGQAVAVARAPPCASASTTGPAWSCLPLPRLLLRSAGGLCQGASPQRPDLVRPHPLLLLYSIAAPPGPPSLRVRLRAGEWPLRQHVLPPLYTPVASTASVAAVFVVGLPLHLRQPPCFTFSIPLRTVRPQQVRLSGTEGGLAVPPPPWIL</sequence>
<protein>
    <submittedName>
        <fullName evidence="2">Uncharacterized protein</fullName>
    </submittedName>
</protein>
<evidence type="ECO:0000313" key="2">
    <source>
        <dbReference type="EMBL" id="KAG2587886.1"/>
    </source>
</evidence>